<gene>
    <name evidence="1" type="ORF">PPENT_87.1.T0990002</name>
</gene>
<dbReference type="Proteomes" id="UP000689195">
    <property type="component" value="Unassembled WGS sequence"/>
</dbReference>
<dbReference type="AlphaFoldDB" id="A0A8S1WRI8"/>
<reference evidence="1" key="1">
    <citation type="submission" date="2021-01" db="EMBL/GenBank/DDBJ databases">
        <authorList>
            <consortium name="Genoscope - CEA"/>
            <person name="William W."/>
        </authorList>
    </citation>
    <scope>NUCLEOTIDE SEQUENCE</scope>
</reference>
<keyword evidence="2" id="KW-1185">Reference proteome</keyword>
<comment type="caution">
    <text evidence="1">The sequence shown here is derived from an EMBL/GenBank/DDBJ whole genome shotgun (WGS) entry which is preliminary data.</text>
</comment>
<name>A0A8S1WRI8_9CILI</name>
<evidence type="ECO:0000313" key="1">
    <source>
        <dbReference type="EMBL" id="CAD8191390.1"/>
    </source>
</evidence>
<sequence>MILTGRRKSEKILSKSLRPSLFLNEFDLSSMLQTSSVKTEGNIKSVSKTEAQPIQSSLSVIPENPTFSMLPQIEEKFVLKSKEVIFSKEKRESKLLKNLASEQLLQQSKLDLKLPLIQQSPQIKSLPRHSRQFTNEDLKKVEFRPSIMVIDFINNIVSFCSILLQTYKESHSLFHFYYCKLGINNYLYSIFTLTFVKIQEIHSPIYCVQRKIFFEV</sequence>
<proteinExistence type="predicted"/>
<dbReference type="EMBL" id="CAJJDO010000099">
    <property type="protein sequence ID" value="CAD8191390.1"/>
    <property type="molecule type" value="Genomic_DNA"/>
</dbReference>
<protein>
    <submittedName>
        <fullName evidence="1">Uncharacterized protein</fullName>
    </submittedName>
</protein>
<organism evidence="1 2">
    <name type="scientific">Paramecium pentaurelia</name>
    <dbReference type="NCBI Taxonomy" id="43138"/>
    <lineage>
        <taxon>Eukaryota</taxon>
        <taxon>Sar</taxon>
        <taxon>Alveolata</taxon>
        <taxon>Ciliophora</taxon>
        <taxon>Intramacronucleata</taxon>
        <taxon>Oligohymenophorea</taxon>
        <taxon>Peniculida</taxon>
        <taxon>Parameciidae</taxon>
        <taxon>Paramecium</taxon>
    </lineage>
</organism>
<evidence type="ECO:0000313" key="2">
    <source>
        <dbReference type="Proteomes" id="UP000689195"/>
    </source>
</evidence>
<accession>A0A8S1WRI8</accession>